<feature type="transmembrane region" description="Helical" evidence="5">
    <location>
        <begin position="133"/>
        <end position="150"/>
    </location>
</feature>
<feature type="transmembrane region" description="Helical" evidence="5">
    <location>
        <begin position="242"/>
        <end position="264"/>
    </location>
</feature>
<feature type="domain" description="Sodium/calcium exchanger membrane region" evidence="6">
    <location>
        <begin position="174"/>
        <end position="313"/>
    </location>
</feature>
<feature type="transmembrane region" description="Helical" evidence="5">
    <location>
        <begin position="72"/>
        <end position="95"/>
    </location>
</feature>
<evidence type="ECO:0000313" key="8">
    <source>
        <dbReference type="Proteomes" id="UP000431304"/>
    </source>
</evidence>
<feature type="transmembrane region" description="Helical" evidence="5">
    <location>
        <begin position="295"/>
        <end position="314"/>
    </location>
</feature>
<sequence length="318" mass="33536">MDMILAIIGVIIGFVLLVKGADFFVEGSGSVAKKFNVPVFIIGMTIVAMGTSAPECAVSISASLHGSNGMAISNVIGSNIFNLLVVCGVCALFQPLEIKKETLKREFPFSVLVAVIIGIMGLIGMKVGHVEGIILVVLFAIFLYGMVRIARNTRKAGELVEEEEIKDLPLWKCLVFIGGGLVAIVIGGQVVVNCSETIARGFGLSETLIGLTICSIGTSLPELVTSVVAAKKNQAGMALGNVIGSNIFNILLVGGLASAISPIAMNMNNLIDIVILVIVSVYIMALVWKKQLLTRAGGVSMLAVYAAYMVYICVREVL</sequence>
<feature type="domain" description="Sodium/calcium exchanger membrane region" evidence="6">
    <location>
        <begin position="6"/>
        <end position="146"/>
    </location>
</feature>
<feature type="transmembrane region" description="Helical" evidence="5">
    <location>
        <begin position="170"/>
        <end position="188"/>
    </location>
</feature>
<feature type="transmembrane region" description="Helical" evidence="5">
    <location>
        <begin position="208"/>
        <end position="230"/>
    </location>
</feature>
<organism evidence="7 8">
    <name type="scientific">Eubacterium ramulus</name>
    <dbReference type="NCBI Taxonomy" id="39490"/>
    <lineage>
        <taxon>Bacteria</taxon>
        <taxon>Bacillati</taxon>
        <taxon>Bacillota</taxon>
        <taxon>Clostridia</taxon>
        <taxon>Eubacteriales</taxon>
        <taxon>Eubacteriaceae</taxon>
        <taxon>Eubacterium</taxon>
    </lineage>
</organism>
<dbReference type="InterPro" id="IPR004481">
    <property type="entry name" value="K/Na/Ca-exchanger"/>
</dbReference>
<protein>
    <submittedName>
        <fullName evidence="7">Calcium/sodium antiporter</fullName>
    </submittedName>
</protein>
<dbReference type="GO" id="GO:0005262">
    <property type="term" value="F:calcium channel activity"/>
    <property type="evidence" value="ECO:0007669"/>
    <property type="project" value="TreeGrafter"/>
</dbReference>
<keyword evidence="4 5" id="KW-0472">Membrane</keyword>
<feature type="transmembrane region" description="Helical" evidence="5">
    <location>
        <begin position="107"/>
        <end position="127"/>
    </location>
</feature>
<feature type="transmembrane region" description="Helical" evidence="5">
    <location>
        <begin position="270"/>
        <end position="288"/>
    </location>
</feature>
<evidence type="ECO:0000256" key="4">
    <source>
        <dbReference type="ARBA" id="ARBA00023136"/>
    </source>
</evidence>
<dbReference type="GO" id="GO:0005886">
    <property type="term" value="C:plasma membrane"/>
    <property type="evidence" value="ECO:0007669"/>
    <property type="project" value="TreeGrafter"/>
</dbReference>
<keyword evidence="2 5" id="KW-0812">Transmembrane</keyword>
<dbReference type="NCBIfam" id="TIGR00367">
    <property type="entry name" value="calcium/sodium antiporter"/>
    <property type="match status" value="1"/>
</dbReference>
<dbReference type="GO" id="GO:0008273">
    <property type="term" value="F:calcium, potassium:sodium antiporter activity"/>
    <property type="evidence" value="ECO:0007669"/>
    <property type="project" value="TreeGrafter"/>
</dbReference>
<dbReference type="PANTHER" id="PTHR10846">
    <property type="entry name" value="SODIUM/POTASSIUM/CALCIUM EXCHANGER"/>
    <property type="match status" value="1"/>
</dbReference>
<name>A0A844E135_EUBRA</name>
<evidence type="ECO:0000256" key="3">
    <source>
        <dbReference type="ARBA" id="ARBA00022989"/>
    </source>
</evidence>
<proteinExistence type="predicted"/>
<comment type="caution">
    <text evidence="7">The sequence shown here is derived from an EMBL/GenBank/DDBJ whole genome shotgun (WGS) entry which is preliminary data.</text>
</comment>
<feature type="transmembrane region" description="Helical" evidence="5">
    <location>
        <begin position="37"/>
        <end position="60"/>
    </location>
</feature>
<gene>
    <name evidence="7" type="ORF">GKE72_04525</name>
</gene>
<evidence type="ECO:0000256" key="5">
    <source>
        <dbReference type="SAM" id="Phobius"/>
    </source>
</evidence>
<dbReference type="EMBL" id="WKRA01000005">
    <property type="protein sequence ID" value="MSD15344.1"/>
    <property type="molecule type" value="Genomic_DNA"/>
</dbReference>
<feature type="transmembrane region" description="Helical" evidence="5">
    <location>
        <begin position="6"/>
        <end position="25"/>
    </location>
</feature>
<dbReference type="InterPro" id="IPR004837">
    <property type="entry name" value="NaCa_Exmemb"/>
</dbReference>
<dbReference type="Proteomes" id="UP000431304">
    <property type="component" value="Unassembled WGS sequence"/>
</dbReference>
<dbReference type="GO" id="GO:0006874">
    <property type="term" value="P:intracellular calcium ion homeostasis"/>
    <property type="evidence" value="ECO:0007669"/>
    <property type="project" value="TreeGrafter"/>
</dbReference>
<dbReference type="AlphaFoldDB" id="A0A844E135"/>
<comment type="subcellular location">
    <subcellularLocation>
        <location evidence="1">Membrane</location>
        <topology evidence="1">Multi-pass membrane protein</topology>
    </subcellularLocation>
</comment>
<reference evidence="7 8" key="1">
    <citation type="journal article" date="2019" name="Nat. Med.">
        <title>A library of human gut bacterial isolates paired with longitudinal multiomics data enables mechanistic microbiome research.</title>
        <authorList>
            <person name="Poyet M."/>
            <person name="Groussin M."/>
            <person name="Gibbons S.M."/>
            <person name="Avila-Pacheco J."/>
            <person name="Jiang X."/>
            <person name="Kearney S.M."/>
            <person name="Perrotta A.R."/>
            <person name="Berdy B."/>
            <person name="Zhao S."/>
            <person name="Lieberman T.D."/>
            <person name="Swanson P.K."/>
            <person name="Smith M."/>
            <person name="Roesemann S."/>
            <person name="Alexander J.E."/>
            <person name="Rich S.A."/>
            <person name="Livny J."/>
            <person name="Vlamakis H."/>
            <person name="Clish C."/>
            <person name="Bullock K."/>
            <person name="Deik A."/>
            <person name="Scott J."/>
            <person name="Pierce K.A."/>
            <person name="Xavier R.J."/>
            <person name="Alm E.J."/>
        </authorList>
    </citation>
    <scope>NUCLEOTIDE SEQUENCE [LARGE SCALE GENOMIC DNA]</scope>
    <source>
        <strain evidence="7 8">BIOML-A3</strain>
    </source>
</reference>
<evidence type="ECO:0000256" key="1">
    <source>
        <dbReference type="ARBA" id="ARBA00004141"/>
    </source>
</evidence>
<dbReference type="Pfam" id="PF01699">
    <property type="entry name" value="Na_Ca_ex"/>
    <property type="match status" value="2"/>
</dbReference>
<keyword evidence="3 5" id="KW-1133">Transmembrane helix</keyword>
<evidence type="ECO:0000313" key="7">
    <source>
        <dbReference type="EMBL" id="MSD15344.1"/>
    </source>
</evidence>
<dbReference type="InterPro" id="IPR044880">
    <property type="entry name" value="NCX_ion-bd_dom_sf"/>
</dbReference>
<evidence type="ECO:0000259" key="6">
    <source>
        <dbReference type="Pfam" id="PF01699"/>
    </source>
</evidence>
<evidence type="ECO:0000256" key="2">
    <source>
        <dbReference type="ARBA" id="ARBA00022692"/>
    </source>
</evidence>
<accession>A0A844E135</accession>
<dbReference type="Gene3D" id="1.20.1420.30">
    <property type="entry name" value="NCX, central ion-binding region"/>
    <property type="match status" value="1"/>
</dbReference>
<dbReference type="PANTHER" id="PTHR10846:SF8">
    <property type="entry name" value="INNER MEMBRANE PROTEIN YRBG"/>
    <property type="match status" value="1"/>
</dbReference>